<comment type="function">
    <text evidence="9">Reversibly transfers an adenylyl group from ATP to 4'-phosphopantetheine, yielding dephospho-CoA (dPCoA) and pyrophosphate.</text>
</comment>
<dbReference type="NCBIfam" id="TIGR01510">
    <property type="entry name" value="coaD_prev_kdtB"/>
    <property type="match status" value="1"/>
</dbReference>
<evidence type="ECO:0000256" key="8">
    <source>
        <dbReference type="ARBA" id="ARBA00029346"/>
    </source>
</evidence>
<comment type="catalytic activity">
    <reaction evidence="8 9">
        <text>(R)-4'-phosphopantetheine + ATP + H(+) = 3'-dephospho-CoA + diphosphate</text>
        <dbReference type="Rhea" id="RHEA:19801"/>
        <dbReference type="ChEBI" id="CHEBI:15378"/>
        <dbReference type="ChEBI" id="CHEBI:30616"/>
        <dbReference type="ChEBI" id="CHEBI:33019"/>
        <dbReference type="ChEBI" id="CHEBI:57328"/>
        <dbReference type="ChEBI" id="CHEBI:61723"/>
        <dbReference type="EC" id="2.7.7.3"/>
    </reaction>
</comment>
<dbReference type="InterPro" id="IPR001980">
    <property type="entry name" value="PPAT"/>
</dbReference>
<evidence type="ECO:0000313" key="12">
    <source>
        <dbReference type="Proteomes" id="UP000218810"/>
    </source>
</evidence>
<keyword evidence="3 9" id="KW-0548">Nucleotidyltransferase</keyword>
<dbReference type="Proteomes" id="UP000218810">
    <property type="component" value="Unassembled WGS sequence"/>
</dbReference>
<comment type="subcellular location">
    <subcellularLocation>
        <location evidence="9">Cytoplasm</location>
    </subcellularLocation>
</comment>
<evidence type="ECO:0000256" key="2">
    <source>
        <dbReference type="ARBA" id="ARBA00022679"/>
    </source>
</evidence>
<dbReference type="OrthoDB" id="9806661at2"/>
<feature type="site" description="Transition state stabilizer" evidence="9">
    <location>
        <position position="17"/>
    </location>
</feature>
<proteinExistence type="inferred from homology"/>
<keyword evidence="5 9" id="KW-0067">ATP-binding</keyword>
<evidence type="ECO:0000256" key="1">
    <source>
        <dbReference type="ARBA" id="ARBA00022490"/>
    </source>
</evidence>
<dbReference type="NCBIfam" id="TIGR00125">
    <property type="entry name" value="cyt_tran_rel"/>
    <property type="match status" value="1"/>
</dbReference>
<feature type="binding site" evidence="9">
    <location>
        <position position="41"/>
    </location>
    <ligand>
        <name>substrate</name>
    </ligand>
</feature>
<feature type="domain" description="Cytidyltransferase-like" evidence="10">
    <location>
        <begin position="5"/>
        <end position="132"/>
    </location>
</feature>
<dbReference type="EC" id="2.7.7.3" evidence="9"/>
<dbReference type="PRINTS" id="PR01020">
    <property type="entry name" value="LPSBIOSNTHSS"/>
</dbReference>
<dbReference type="GO" id="GO:0015937">
    <property type="term" value="P:coenzyme A biosynthetic process"/>
    <property type="evidence" value="ECO:0007669"/>
    <property type="project" value="UniProtKB-UniRule"/>
</dbReference>
<evidence type="ECO:0000256" key="4">
    <source>
        <dbReference type="ARBA" id="ARBA00022741"/>
    </source>
</evidence>
<accession>A0A2A2WUP9</accession>
<gene>
    <name evidence="9" type="primary">coaD</name>
    <name evidence="11" type="ORF">CEY15_00160</name>
</gene>
<dbReference type="SUPFAM" id="SSF52374">
    <property type="entry name" value="Nucleotidylyl transferase"/>
    <property type="match status" value="1"/>
</dbReference>
<dbReference type="AlphaFoldDB" id="A0A2A2WUP9"/>
<dbReference type="RefSeq" id="WP_095716782.1">
    <property type="nucleotide sequence ID" value="NZ_NTGA01000001.1"/>
</dbReference>
<dbReference type="PANTHER" id="PTHR21342">
    <property type="entry name" value="PHOSPHOPANTETHEINE ADENYLYLTRANSFERASE"/>
    <property type="match status" value="1"/>
</dbReference>
<dbReference type="UniPathway" id="UPA00241">
    <property type="reaction ID" value="UER00355"/>
</dbReference>
<organism evidence="11 12">
    <name type="scientific">Dietzia natronolimnaea</name>
    <dbReference type="NCBI Taxonomy" id="161920"/>
    <lineage>
        <taxon>Bacteria</taxon>
        <taxon>Bacillati</taxon>
        <taxon>Actinomycetota</taxon>
        <taxon>Actinomycetes</taxon>
        <taxon>Mycobacteriales</taxon>
        <taxon>Dietziaceae</taxon>
        <taxon>Dietzia</taxon>
    </lineage>
</organism>
<dbReference type="EMBL" id="NTGA01000001">
    <property type="protein sequence ID" value="PAY24927.1"/>
    <property type="molecule type" value="Genomic_DNA"/>
</dbReference>
<keyword evidence="2 9" id="KW-0808">Transferase</keyword>
<comment type="caution">
    <text evidence="11">The sequence shown here is derived from an EMBL/GenBank/DDBJ whole genome shotgun (WGS) entry which is preliminary data.</text>
</comment>
<evidence type="ECO:0000256" key="3">
    <source>
        <dbReference type="ARBA" id="ARBA00022695"/>
    </source>
</evidence>
<keyword evidence="6 9" id="KW-0460">Magnesium</keyword>
<name>A0A2A2WUP9_9ACTN</name>
<evidence type="ECO:0000313" key="11">
    <source>
        <dbReference type="EMBL" id="PAY24927.1"/>
    </source>
</evidence>
<dbReference type="HAMAP" id="MF_00151">
    <property type="entry name" value="PPAT_bact"/>
    <property type="match status" value="1"/>
</dbReference>
<feature type="binding site" evidence="9">
    <location>
        <begin position="9"/>
        <end position="10"/>
    </location>
    <ligand>
        <name>ATP</name>
        <dbReference type="ChEBI" id="CHEBI:30616"/>
    </ligand>
</feature>
<comment type="subunit">
    <text evidence="9">Homohexamer.</text>
</comment>
<evidence type="ECO:0000259" key="10">
    <source>
        <dbReference type="Pfam" id="PF01467"/>
    </source>
</evidence>
<feature type="binding site" evidence="9">
    <location>
        <position position="9"/>
    </location>
    <ligand>
        <name>substrate</name>
    </ligand>
</feature>
<dbReference type="CDD" id="cd02163">
    <property type="entry name" value="PPAT"/>
    <property type="match status" value="1"/>
</dbReference>
<sequence>MTTVVCPGSFDPVTLGHLDIIRRAADLFDDVIVCVVANPNKQGTFTIDERKALIEEVCADLTGVRVDSFYGLLVDYCRETGATAVIKGLRDSTDYDYELPMAHMNRSIARVDTVFLPTRADLAFVSSSLCREVTRLGGDVSHLLPDPVARALKERLG</sequence>
<dbReference type="Gene3D" id="3.40.50.620">
    <property type="entry name" value="HUPs"/>
    <property type="match status" value="1"/>
</dbReference>
<dbReference type="GO" id="GO:0005524">
    <property type="term" value="F:ATP binding"/>
    <property type="evidence" value="ECO:0007669"/>
    <property type="project" value="UniProtKB-KW"/>
</dbReference>
<protein>
    <recommendedName>
        <fullName evidence="9">Phosphopantetheine adenylyltransferase</fullName>
        <ecNumber evidence="9">2.7.7.3</ecNumber>
    </recommendedName>
    <alternativeName>
        <fullName evidence="9">Dephospho-CoA pyrophosphorylase</fullName>
    </alternativeName>
    <alternativeName>
        <fullName evidence="9">Pantetheine-phosphate adenylyltransferase</fullName>
        <shortName evidence="9">PPAT</shortName>
    </alternativeName>
</protein>
<feature type="binding site" evidence="9">
    <location>
        <position position="87"/>
    </location>
    <ligand>
        <name>substrate</name>
    </ligand>
</feature>
<feature type="binding site" evidence="9">
    <location>
        <position position="98"/>
    </location>
    <ligand>
        <name>ATP</name>
        <dbReference type="ChEBI" id="CHEBI:30616"/>
    </ligand>
</feature>
<dbReference type="GO" id="GO:0004595">
    <property type="term" value="F:pantetheine-phosphate adenylyltransferase activity"/>
    <property type="evidence" value="ECO:0007669"/>
    <property type="project" value="UniProtKB-UniRule"/>
</dbReference>
<feature type="binding site" evidence="9">
    <location>
        <begin position="122"/>
        <end position="128"/>
    </location>
    <ligand>
        <name>ATP</name>
        <dbReference type="ChEBI" id="CHEBI:30616"/>
    </ligand>
</feature>
<evidence type="ECO:0000256" key="7">
    <source>
        <dbReference type="ARBA" id="ARBA00022993"/>
    </source>
</evidence>
<dbReference type="GO" id="GO:0005737">
    <property type="term" value="C:cytoplasm"/>
    <property type="evidence" value="ECO:0007669"/>
    <property type="project" value="UniProtKB-SubCell"/>
</dbReference>
<feature type="binding site" evidence="9">
    <location>
        <position position="17"/>
    </location>
    <ligand>
        <name>ATP</name>
        <dbReference type="ChEBI" id="CHEBI:30616"/>
    </ligand>
</feature>
<dbReference type="InterPro" id="IPR014729">
    <property type="entry name" value="Rossmann-like_a/b/a_fold"/>
</dbReference>
<keyword evidence="1 9" id="KW-0963">Cytoplasm</keyword>
<keyword evidence="4 9" id="KW-0547">Nucleotide-binding</keyword>
<comment type="pathway">
    <text evidence="9">Cofactor biosynthesis; coenzyme A biosynthesis; CoA from (R)-pantothenate: step 4/5.</text>
</comment>
<evidence type="ECO:0000256" key="6">
    <source>
        <dbReference type="ARBA" id="ARBA00022842"/>
    </source>
</evidence>
<reference evidence="12" key="1">
    <citation type="submission" date="2017-09" db="EMBL/GenBank/DDBJ databases">
        <authorList>
            <person name="Zhang Y."/>
            <person name="Huang X."/>
            <person name="Liu J."/>
            <person name="Lu L."/>
            <person name="Peng K."/>
        </authorList>
    </citation>
    <scope>NUCLEOTIDE SEQUENCE [LARGE SCALE GENOMIC DNA]</scope>
    <source>
        <strain evidence="12">S-XJ-1</strain>
    </source>
</reference>
<feature type="binding site" evidence="9">
    <location>
        <begin position="88"/>
        <end position="90"/>
    </location>
    <ligand>
        <name>ATP</name>
        <dbReference type="ChEBI" id="CHEBI:30616"/>
    </ligand>
</feature>
<comment type="cofactor">
    <cofactor evidence="9">
        <name>Mg(2+)</name>
        <dbReference type="ChEBI" id="CHEBI:18420"/>
    </cofactor>
</comment>
<comment type="similarity">
    <text evidence="9">Belongs to the bacterial CoaD family.</text>
</comment>
<keyword evidence="7 9" id="KW-0173">Coenzyme A biosynthesis</keyword>
<dbReference type="Pfam" id="PF01467">
    <property type="entry name" value="CTP_transf_like"/>
    <property type="match status" value="1"/>
</dbReference>
<evidence type="ECO:0000256" key="5">
    <source>
        <dbReference type="ARBA" id="ARBA00022840"/>
    </source>
</evidence>
<dbReference type="InterPro" id="IPR004821">
    <property type="entry name" value="Cyt_trans-like"/>
</dbReference>
<keyword evidence="12" id="KW-1185">Reference proteome</keyword>
<feature type="binding site" evidence="9">
    <location>
        <position position="73"/>
    </location>
    <ligand>
        <name>substrate</name>
    </ligand>
</feature>
<dbReference type="PANTHER" id="PTHR21342:SF1">
    <property type="entry name" value="PHOSPHOPANTETHEINE ADENYLYLTRANSFERASE"/>
    <property type="match status" value="1"/>
</dbReference>
<evidence type="ECO:0000256" key="9">
    <source>
        <dbReference type="HAMAP-Rule" id="MF_00151"/>
    </source>
</evidence>